<dbReference type="Gene3D" id="1.10.10.1760">
    <property type="entry name" value="60S ribosomal protein L36"/>
    <property type="match status" value="1"/>
</dbReference>
<dbReference type="OMA" id="NKGHKTE"/>
<dbReference type="GO" id="GO:1990904">
    <property type="term" value="C:ribonucleoprotein complex"/>
    <property type="evidence" value="ECO:0007669"/>
    <property type="project" value="UniProtKB-KW"/>
</dbReference>
<evidence type="ECO:0000313" key="5">
    <source>
        <dbReference type="EMBL" id="ORY81904.1"/>
    </source>
</evidence>
<reference evidence="5 6" key="1">
    <citation type="submission" date="2016-07" db="EMBL/GenBank/DDBJ databases">
        <title>Pervasive Adenine N6-methylation of Active Genes in Fungi.</title>
        <authorList>
            <consortium name="DOE Joint Genome Institute"/>
            <person name="Mondo S.J."/>
            <person name="Dannebaum R.O."/>
            <person name="Kuo R.C."/>
            <person name="Labutti K."/>
            <person name="Haridas S."/>
            <person name="Kuo A."/>
            <person name="Salamov A."/>
            <person name="Ahrendt S.R."/>
            <person name="Lipzen A."/>
            <person name="Sullivan W."/>
            <person name="Andreopoulos W.B."/>
            <person name="Clum A."/>
            <person name="Lindquist E."/>
            <person name="Daum C."/>
            <person name="Ramamoorthy G.K."/>
            <person name="Gryganskyi A."/>
            <person name="Culley D."/>
            <person name="Magnuson J.K."/>
            <person name="James T.Y."/>
            <person name="O'Malley M.A."/>
            <person name="Stajich J.E."/>
            <person name="Spatafora J.W."/>
            <person name="Visel A."/>
            <person name="Grigoriev I.V."/>
        </authorList>
    </citation>
    <scope>NUCLEOTIDE SEQUENCE [LARGE SCALE GENOMIC DNA]</scope>
    <source>
        <strain evidence="5 6">12-1054</strain>
    </source>
</reference>
<dbReference type="GeneID" id="63787130"/>
<protein>
    <recommendedName>
        <fullName evidence="4">60S ribosomal protein L36</fullName>
    </recommendedName>
</protein>
<dbReference type="EMBL" id="MCFI01000010">
    <property type="protein sequence ID" value="ORY81904.1"/>
    <property type="molecule type" value="Genomic_DNA"/>
</dbReference>
<sequence>MAPVAKSGLPVGANKGHIVTPFTAPVKPSRRKGALAKRTAFVRDLIREVAGLAPYERRVIELLRNSKDKRARKLAKKRLGTHGRSQRKIEELTNYIAESRRAGH</sequence>
<dbReference type="STRING" id="56484.A0A1Y2FER8"/>
<evidence type="ECO:0000256" key="1">
    <source>
        <dbReference type="ARBA" id="ARBA00006509"/>
    </source>
</evidence>
<dbReference type="Pfam" id="PF01158">
    <property type="entry name" value="Ribosomal_L36e"/>
    <property type="match status" value="1"/>
</dbReference>
<evidence type="ECO:0000256" key="4">
    <source>
        <dbReference type="RuleBase" id="RU000665"/>
    </source>
</evidence>
<gene>
    <name evidence="5" type="ORF">BCR37DRAFT_387405</name>
</gene>
<dbReference type="OrthoDB" id="9616667at2759"/>
<dbReference type="GO" id="GO:0006412">
    <property type="term" value="P:translation"/>
    <property type="evidence" value="ECO:0007669"/>
    <property type="project" value="InterPro"/>
</dbReference>
<evidence type="ECO:0000313" key="6">
    <source>
        <dbReference type="Proteomes" id="UP000193685"/>
    </source>
</evidence>
<dbReference type="RefSeq" id="XP_040725038.1">
    <property type="nucleotide sequence ID" value="XM_040870531.1"/>
</dbReference>
<comment type="caution">
    <text evidence="5">The sequence shown here is derived from an EMBL/GenBank/DDBJ whole genome shotgun (WGS) entry which is preliminary data.</text>
</comment>
<accession>A0A1Y2FER8</accession>
<dbReference type="PANTHER" id="PTHR10114">
    <property type="entry name" value="60S RIBOSOMAL PROTEIN L36"/>
    <property type="match status" value="1"/>
</dbReference>
<dbReference type="FunFam" id="1.10.10.1760:FF:000003">
    <property type="entry name" value="60S ribosomal protein L36"/>
    <property type="match status" value="1"/>
</dbReference>
<dbReference type="GO" id="GO:0003735">
    <property type="term" value="F:structural constituent of ribosome"/>
    <property type="evidence" value="ECO:0007669"/>
    <property type="project" value="InterPro"/>
</dbReference>
<dbReference type="GO" id="GO:0005840">
    <property type="term" value="C:ribosome"/>
    <property type="evidence" value="ECO:0007669"/>
    <property type="project" value="UniProtKB-KW"/>
</dbReference>
<keyword evidence="3 4" id="KW-0687">Ribonucleoprotein</keyword>
<comment type="similarity">
    <text evidence="1 4">Belongs to the eukaryotic ribosomal protein eL36 family.</text>
</comment>
<dbReference type="Proteomes" id="UP000193685">
    <property type="component" value="Unassembled WGS sequence"/>
</dbReference>
<dbReference type="PROSITE" id="PS01190">
    <property type="entry name" value="RIBOSOMAL_L36E"/>
    <property type="match status" value="1"/>
</dbReference>
<organism evidence="5 6">
    <name type="scientific">Protomyces lactucae-debilis</name>
    <dbReference type="NCBI Taxonomy" id="2754530"/>
    <lineage>
        <taxon>Eukaryota</taxon>
        <taxon>Fungi</taxon>
        <taxon>Dikarya</taxon>
        <taxon>Ascomycota</taxon>
        <taxon>Taphrinomycotina</taxon>
        <taxon>Taphrinomycetes</taxon>
        <taxon>Taphrinales</taxon>
        <taxon>Protomycetaceae</taxon>
        <taxon>Protomyces</taxon>
    </lineage>
</organism>
<dbReference type="InterPro" id="IPR000509">
    <property type="entry name" value="Ribosomal_eL36"/>
</dbReference>
<dbReference type="InterPro" id="IPR038097">
    <property type="entry name" value="Ribosomal_eL36_sf"/>
</dbReference>
<keyword evidence="2 4" id="KW-0689">Ribosomal protein</keyword>
<name>A0A1Y2FER8_PROLT</name>
<dbReference type="AlphaFoldDB" id="A0A1Y2FER8"/>
<evidence type="ECO:0000256" key="3">
    <source>
        <dbReference type="ARBA" id="ARBA00023274"/>
    </source>
</evidence>
<keyword evidence="6" id="KW-1185">Reference proteome</keyword>
<evidence type="ECO:0000256" key="2">
    <source>
        <dbReference type="ARBA" id="ARBA00022980"/>
    </source>
</evidence>
<proteinExistence type="inferred from homology"/>